<organism evidence="1 2">
    <name type="scientific">Hydrogenibacillus schlegelii</name>
    <name type="common">Bacillus schlegelii</name>
    <dbReference type="NCBI Taxonomy" id="1484"/>
    <lineage>
        <taxon>Bacteria</taxon>
        <taxon>Bacillati</taxon>
        <taxon>Bacillota</taxon>
        <taxon>Bacilli</taxon>
        <taxon>Bacillales</taxon>
        <taxon>Bacillales Family X. Incertae Sedis</taxon>
        <taxon>Hydrogenibacillus</taxon>
    </lineage>
</organism>
<dbReference type="CDD" id="cd09748">
    <property type="entry name" value="Cmr3_III-B"/>
    <property type="match status" value="1"/>
</dbReference>
<dbReference type="OrthoDB" id="6162707at2"/>
<keyword evidence="2" id="KW-1185">Reference proteome</keyword>
<proteinExistence type="predicted"/>
<dbReference type="Pfam" id="PF09700">
    <property type="entry name" value="Cas_Cmr3"/>
    <property type="match status" value="1"/>
</dbReference>
<dbReference type="Proteomes" id="UP000243024">
    <property type="component" value="Unassembled WGS sequence"/>
</dbReference>
<reference evidence="1 2" key="1">
    <citation type="submission" date="2015-09" db="EMBL/GenBank/DDBJ databases">
        <title>Draft genome sequence of Hydrogenibacillus schlegelii DSM 2000.</title>
        <authorList>
            <person name="Hemp J."/>
        </authorList>
    </citation>
    <scope>NUCLEOTIDE SEQUENCE [LARGE SCALE GENOMIC DNA]</scope>
    <source>
        <strain evidence="1 2">MA 48</strain>
    </source>
</reference>
<dbReference type="Gene3D" id="2.60.40.4350">
    <property type="match status" value="1"/>
</dbReference>
<evidence type="ECO:0000313" key="2">
    <source>
        <dbReference type="Proteomes" id="UP000243024"/>
    </source>
</evidence>
<dbReference type="InterPro" id="IPR019117">
    <property type="entry name" value="CRISPR-assoc_protein_Cmr3"/>
</dbReference>
<dbReference type="Gene3D" id="3.30.70.2940">
    <property type="match status" value="1"/>
</dbReference>
<dbReference type="EMBL" id="JXBB01000004">
    <property type="protein sequence ID" value="OAR05166.1"/>
    <property type="molecule type" value="Genomic_DNA"/>
</dbReference>
<dbReference type="STRING" id="1484.SA87_08445"/>
<name>A0A132N998_HYDSH</name>
<gene>
    <name evidence="1" type="ORF">SA87_08445</name>
</gene>
<accession>A0A132N998</accession>
<dbReference type="AlphaFoldDB" id="A0A132N998"/>
<sequence>MDVWIIEPRDPLIVRDGRPFGAYPGARAYSLDFPYPSTTTGALRTRAGLGPDGRFQERLLEQVKKLCVRGPLLVALDRAGEIDQWFVAPPADALLLDATPETDAVASVEGGASASDWIAVKRLIPLRLPDGVVTDLVDELLPVGLKERDPRKPIGGAPRYWSWDAYVRWLSDPPDEAAPDGAWTWRVRRPELGISGPVQEMRTHVKILPHTLTADVESGALFQTRGLEFTEPGEGRALSRARRLALAVAVDGDPLNLAGGPAPLGGERRLVGWKKSAKSVPAMPADLPEKIAKSGHARLLLLTPAHFRQGWRPSWLLDVRENVRPTLRAIALRRYETVSGWDFARRREKPSRRLAPAGTVLFLRLEGKEADIRRWVQTMWFAAISDEADDCCAGFGVVAVGFWDGAVPVMASAAEEGRR</sequence>
<evidence type="ECO:0000313" key="1">
    <source>
        <dbReference type="EMBL" id="OAR05166.1"/>
    </source>
</evidence>
<dbReference type="RefSeq" id="WP_066198733.1">
    <property type="nucleotide sequence ID" value="NZ_CBCSAS010000048.1"/>
</dbReference>
<protein>
    <submittedName>
        <fullName evidence="1">CRISPR-associated protein Cmr3</fullName>
    </submittedName>
</protein>
<comment type="caution">
    <text evidence="1">The sequence shown here is derived from an EMBL/GenBank/DDBJ whole genome shotgun (WGS) entry which is preliminary data.</text>
</comment>